<proteinExistence type="predicted"/>
<dbReference type="Pfam" id="PF13961">
    <property type="entry name" value="DUF4219"/>
    <property type="match status" value="1"/>
</dbReference>
<sequence>MAMTNASSATMIVVRQLLKRGNYKSWSIFMEDYLISQELWDGIIVPSSANQPLPGESERRKRNAAALNAIKISCGPESFIRIKYTRSAKDALDMLAEVHKTEPETDESTPKASNPLPWVASTIVPELLERGNYERWSIFMKNYLVSQDLWVVTHHSSTPLGVSKKGWRKKNAAALHAIQISCGVEKFNQIKKMRWAIEAWYELKTINNEEEKSKINNSEHEKEEEEEEEETPKINSASMIVPELLASDNYKRWSICMKSYLVSQDLWDAVLHSWAPVGVDKKEWSKKDAAALHAIQISCGPKIFDVIEEITSGKIAWDTLKHKRNSPSSDDFIDLREKQGLPPLILSHHWVFAVCFGFYYKGFRTMERPRSLIVQNAIDKGDVNAVMDFLKRNPGAEELALWTGYPPLHHATIVGKSNIVKPLLENMPAVQKDRWDNTALACAAQFGNTESAKYLVSKDSSLLSMVNEDEDIPVVTVCRQGHKEMTNFLYSETPFEMLLCENGKQGSKLLRWCFTSKRFDIMFDIRPNTNSIQQWKWANILATMDLCVKKKKFEEIPLSGRLWILASFLLPFLGIKQIHTLKLSHCFARVSLHLICQHLTKLPLRKFEDTIALRKAVTSAIENGIYDFLIEIIETNADVLLAPVLDYETTSANFLMDAIAFRQEKIARFLIGLPLGNVFINAPDSSRANNILHVTGKLASDSQLSHISGAALQMQREIQWFKDGVRLDKINGKGMDWMGKD</sequence>
<protein>
    <recommendedName>
        <fullName evidence="2">DUF4219 domain-containing protein</fullName>
    </recommendedName>
</protein>
<evidence type="ECO:0000256" key="1">
    <source>
        <dbReference type="SAM" id="MobiDB-lite"/>
    </source>
</evidence>
<dbReference type="AlphaFoldDB" id="A0AAV5KN16"/>
<name>A0AAV5KN16_9ROSI</name>
<dbReference type="Pfam" id="PF12796">
    <property type="entry name" value="Ank_2"/>
    <property type="match status" value="1"/>
</dbReference>
<dbReference type="InterPro" id="IPR025314">
    <property type="entry name" value="DUF4219"/>
</dbReference>
<feature type="domain" description="DUF4219" evidence="2">
    <location>
        <begin position="247"/>
        <end position="270"/>
    </location>
</feature>
<organism evidence="3 4">
    <name type="scientific">Rubroshorea leprosula</name>
    <dbReference type="NCBI Taxonomy" id="152421"/>
    <lineage>
        <taxon>Eukaryota</taxon>
        <taxon>Viridiplantae</taxon>
        <taxon>Streptophyta</taxon>
        <taxon>Embryophyta</taxon>
        <taxon>Tracheophyta</taxon>
        <taxon>Spermatophyta</taxon>
        <taxon>Magnoliopsida</taxon>
        <taxon>eudicotyledons</taxon>
        <taxon>Gunneridae</taxon>
        <taxon>Pentapetalae</taxon>
        <taxon>rosids</taxon>
        <taxon>malvids</taxon>
        <taxon>Malvales</taxon>
        <taxon>Dipterocarpaceae</taxon>
        <taxon>Rubroshorea</taxon>
    </lineage>
</organism>
<dbReference type="EMBL" id="BPVZ01000070">
    <property type="protein sequence ID" value="GKV25904.1"/>
    <property type="molecule type" value="Genomic_DNA"/>
</dbReference>
<dbReference type="InterPro" id="IPR002110">
    <property type="entry name" value="Ankyrin_rpt"/>
</dbReference>
<evidence type="ECO:0000259" key="2">
    <source>
        <dbReference type="Pfam" id="PF13961"/>
    </source>
</evidence>
<gene>
    <name evidence="3" type="ORF">SLEP1_g35282</name>
</gene>
<reference evidence="3 4" key="1">
    <citation type="journal article" date="2021" name="Commun. Biol.">
        <title>The genome of Shorea leprosula (Dipterocarpaceae) highlights the ecological relevance of drought in aseasonal tropical rainforests.</title>
        <authorList>
            <person name="Ng K.K.S."/>
            <person name="Kobayashi M.J."/>
            <person name="Fawcett J.A."/>
            <person name="Hatakeyama M."/>
            <person name="Paape T."/>
            <person name="Ng C.H."/>
            <person name="Ang C.C."/>
            <person name="Tnah L.H."/>
            <person name="Lee C.T."/>
            <person name="Nishiyama T."/>
            <person name="Sese J."/>
            <person name="O'Brien M.J."/>
            <person name="Copetti D."/>
            <person name="Mohd Noor M.I."/>
            <person name="Ong R.C."/>
            <person name="Putra M."/>
            <person name="Sireger I.Z."/>
            <person name="Indrioko S."/>
            <person name="Kosugi Y."/>
            <person name="Izuno A."/>
            <person name="Isagi Y."/>
            <person name="Lee S.L."/>
            <person name="Shimizu K.K."/>
        </authorList>
    </citation>
    <scope>NUCLEOTIDE SEQUENCE [LARGE SCALE GENOMIC DNA]</scope>
    <source>
        <strain evidence="3">214</strain>
    </source>
</reference>
<dbReference type="Proteomes" id="UP001054252">
    <property type="component" value="Unassembled WGS sequence"/>
</dbReference>
<keyword evidence="4" id="KW-1185">Reference proteome</keyword>
<dbReference type="SMART" id="SM00248">
    <property type="entry name" value="ANK"/>
    <property type="match status" value="3"/>
</dbReference>
<feature type="compositionally biased region" description="Basic and acidic residues" evidence="1">
    <location>
        <begin position="212"/>
        <end position="221"/>
    </location>
</feature>
<dbReference type="PANTHER" id="PTHR24177">
    <property type="entry name" value="CASKIN"/>
    <property type="match status" value="1"/>
</dbReference>
<dbReference type="PANTHER" id="PTHR24177:SF33">
    <property type="entry name" value="ANKYRIN REPEAT FAMILY PROTEIN"/>
    <property type="match status" value="1"/>
</dbReference>
<feature type="region of interest" description="Disordered" evidence="1">
    <location>
        <begin position="212"/>
        <end position="234"/>
    </location>
</feature>
<dbReference type="GO" id="GO:0016020">
    <property type="term" value="C:membrane"/>
    <property type="evidence" value="ECO:0007669"/>
    <property type="project" value="TreeGrafter"/>
</dbReference>
<accession>A0AAV5KN16</accession>
<evidence type="ECO:0000313" key="3">
    <source>
        <dbReference type="EMBL" id="GKV25904.1"/>
    </source>
</evidence>
<dbReference type="SUPFAM" id="SSF48403">
    <property type="entry name" value="Ankyrin repeat"/>
    <property type="match status" value="1"/>
</dbReference>
<dbReference type="InterPro" id="IPR036770">
    <property type="entry name" value="Ankyrin_rpt-contain_sf"/>
</dbReference>
<evidence type="ECO:0000313" key="4">
    <source>
        <dbReference type="Proteomes" id="UP001054252"/>
    </source>
</evidence>
<dbReference type="Gene3D" id="1.25.40.20">
    <property type="entry name" value="Ankyrin repeat-containing domain"/>
    <property type="match status" value="1"/>
</dbReference>
<comment type="caution">
    <text evidence="3">The sequence shown here is derived from an EMBL/GenBank/DDBJ whole genome shotgun (WGS) entry which is preliminary data.</text>
</comment>